<keyword evidence="1" id="KW-1133">Transmembrane helix</keyword>
<dbReference type="Proteomes" id="UP000319771">
    <property type="component" value="Unassembled WGS sequence"/>
</dbReference>
<feature type="transmembrane region" description="Helical" evidence="1">
    <location>
        <begin position="107"/>
        <end position="124"/>
    </location>
</feature>
<dbReference type="EMBL" id="VBPB01000074">
    <property type="protein sequence ID" value="TMQ73301.1"/>
    <property type="molecule type" value="Genomic_DNA"/>
</dbReference>
<reference evidence="2 3" key="1">
    <citation type="journal article" date="2019" name="Nat. Microbiol.">
        <title>Mediterranean grassland soil C-N compound turnover is dependent on rainfall and depth, and is mediated by genomically divergent microorganisms.</title>
        <authorList>
            <person name="Diamond S."/>
            <person name="Andeer P.F."/>
            <person name="Li Z."/>
            <person name="Crits-Christoph A."/>
            <person name="Burstein D."/>
            <person name="Anantharaman K."/>
            <person name="Lane K.R."/>
            <person name="Thomas B.C."/>
            <person name="Pan C."/>
            <person name="Northen T.R."/>
            <person name="Banfield J.F."/>
        </authorList>
    </citation>
    <scope>NUCLEOTIDE SEQUENCE [LARGE SCALE GENOMIC DNA]</scope>
    <source>
        <strain evidence="2">WS_11</strain>
    </source>
</reference>
<sequence length="129" mass="13867">MSRPLSSCYSPRFIAFSLGCALIVVGAALFSRSFERGSAMRIALAAVEGLATGAVIVTSILRLRSLDEFQQRVQLEALAIAFAGTGVLATAYGFLVNAGLPNIEWGAMVWPMMVALWAVGLLIANRRYR</sequence>
<keyword evidence="1" id="KW-0472">Membrane</keyword>
<feature type="transmembrane region" description="Helical" evidence="1">
    <location>
        <begin position="75"/>
        <end position="95"/>
    </location>
</feature>
<dbReference type="AlphaFoldDB" id="A0A538UBM7"/>
<accession>A0A538UBM7</accession>
<evidence type="ECO:0000313" key="2">
    <source>
        <dbReference type="EMBL" id="TMQ73301.1"/>
    </source>
</evidence>
<feature type="transmembrane region" description="Helical" evidence="1">
    <location>
        <begin position="42"/>
        <end position="63"/>
    </location>
</feature>
<evidence type="ECO:0000313" key="3">
    <source>
        <dbReference type="Proteomes" id="UP000319771"/>
    </source>
</evidence>
<name>A0A538UBM7_UNCEI</name>
<feature type="transmembrane region" description="Helical" evidence="1">
    <location>
        <begin position="12"/>
        <end position="30"/>
    </location>
</feature>
<evidence type="ECO:0000256" key="1">
    <source>
        <dbReference type="SAM" id="Phobius"/>
    </source>
</evidence>
<comment type="caution">
    <text evidence="2">The sequence shown here is derived from an EMBL/GenBank/DDBJ whole genome shotgun (WGS) entry which is preliminary data.</text>
</comment>
<protein>
    <submittedName>
        <fullName evidence="2">Uncharacterized protein</fullName>
    </submittedName>
</protein>
<organism evidence="2 3">
    <name type="scientific">Eiseniibacteriota bacterium</name>
    <dbReference type="NCBI Taxonomy" id="2212470"/>
    <lineage>
        <taxon>Bacteria</taxon>
        <taxon>Candidatus Eiseniibacteriota</taxon>
    </lineage>
</organism>
<gene>
    <name evidence="2" type="ORF">E6K81_04980</name>
</gene>
<proteinExistence type="predicted"/>
<keyword evidence="1" id="KW-0812">Transmembrane</keyword>